<name>A0A2K1JLQ8_PHYPA</name>
<dbReference type="EMBL" id="ABEU02000013">
    <property type="protein sequence ID" value="PNR42306.1"/>
    <property type="molecule type" value="Genomic_DNA"/>
</dbReference>
<dbReference type="Proteomes" id="UP000006727">
    <property type="component" value="Chromosome 13"/>
</dbReference>
<dbReference type="PaxDb" id="3218-PP1S52_92V6.1"/>
<reference evidence="2 4" key="2">
    <citation type="journal article" date="2018" name="Plant J.">
        <title>The Physcomitrella patens chromosome-scale assembly reveals moss genome structure and evolution.</title>
        <authorList>
            <person name="Lang D."/>
            <person name="Ullrich K.K."/>
            <person name="Murat F."/>
            <person name="Fuchs J."/>
            <person name="Jenkins J."/>
            <person name="Haas F.B."/>
            <person name="Piednoel M."/>
            <person name="Gundlach H."/>
            <person name="Van Bel M."/>
            <person name="Meyberg R."/>
            <person name="Vives C."/>
            <person name="Morata J."/>
            <person name="Symeonidi A."/>
            <person name="Hiss M."/>
            <person name="Muchero W."/>
            <person name="Kamisugi Y."/>
            <person name="Saleh O."/>
            <person name="Blanc G."/>
            <person name="Decker E.L."/>
            <person name="van Gessel N."/>
            <person name="Grimwood J."/>
            <person name="Hayes R.D."/>
            <person name="Graham S.W."/>
            <person name="Gunter L.E."/>
            <person name="McDaniel S.F."/>
            <person name="Hoernstein S.N.W."/>
            <person name="Larsson A."/>
            <person name="Li F.W."/>
            <person name="Perroud P.F."/>
            <person name="Phillips J."/>
            <person name="Ranjan P."/>
            <person name="Rokshar D.S."/>
            <person name="Rothfels C.J."/>
            <person name="Schneider L."/>
            <person name="Shu S."/>
            <person name="Stevenson D.W."/>
            <person name="Thummler F."/>
            <person name="Tillich M."/>
            <person name="Villarreal Aguilar J.C."/>
            <person name="Widiez T."/>
            <person name="Wong G.K."/>
            <person name="Wymore A."/>
            <person name="Zhang Y."/>
            <person name="Zimmer A.D."/>
            <person name="Quatrano R.S."/>
            <person name="Mayer K.F.X."/>
            <person name="Goodstein D."/>
            <person name="Casacuberta J.M."/>
            <person name="Vandepoele K."/>
            <person name="Reski R."/>
            <person name="Cuming A.C."/>
            <person name="Tuskan G.A."/>
            <person name="Maumus F."/>
            <person name="Salse J."/>
            <person name="Schmutz J."/>
            <person name="Rensing S.A."/>
        </authorList>
    </citation>
    <scope>NUCLEOTIDE SEQUENCE [LARGE SCALE GENOMIC DNA]</scope>
    <source>
        <strain evidence="3 4">cv. Gransden 2004</strain>
    </source>
</reference>
<organism evidence="2">
    <name type="scientific">Physcomitrium patens</name>
    <name type="common">Spreading-leaved earth moss</name>
    <name type="synonym">Physcomitrella patens</name>
    <dbReference type="NCBI Taxonomy" id="3218"/>
    <lineage>
        <taxon>Eukaryota</taxon>
        <taxon>Viridiplantae</taxon>
        <taxon>Streptophyta</taxon>
        <taxon>Embryophyta</taxon>
        <taxon>Bryophyta</taxon>
        <taxon>Bryophytina</taxon>
        <taxon>Bryopsida</taxon>
        <taxon>Funariidae</taxon>
        <taxon>Funariales</taxon>
        <taxon>Funariaceae</taxon>
        <taxon>Physcomitrium</taxon>
    </lineage>
</organism>
<dbReference type="AlphaFoldDB" id="A0A2K1JLQ8"/>
<accession>A0A2K1JLQ8</accession>
<reference evidence="3" key="3">
    <citation type="submission" date="2020-12" db="UniProtKB">
        <authorList>
            <consortium name="EnsemblPlants"/>
        </authorList>
    </citation>
    <scope>IDENTIFICATION</scope>
</reference>
<reference evidence="2 4" key="1">
    <citation type="journal article" date="2008" name="Science">
        <title>The Physcomitrella genome reveals evolutionary insights into the conquest of land by plants.</title>
        <authorList>
            <person name="Rensing S."/>
            <person name="Lang D."/>
            <person name="Zimmer A."/>
            <person name="Terry A."/>
            <person name="Salamov A."/>
            <person name="Shapiro H."/>
            <person name="Nishiyama T."/>
            <person name="Perroud P.-F."/>
            <person name="Lindquist E."/>
            <person name="Kamisugi Y."/>
            <person name="Tanahashi T."/>
            <person name="Sakakibara K."/>
            <person name="Fujita T."/>
            <person name="Oishi K."/>
            <person name="Shin-I T."/>
            <person name="Kuroki Y."/>
            <person name="Toyoda A."/>
            <person name="Suzuki Y."/>
            <person name="Hashimoto A."/>
            <person name="Yamaguchi K."/>
            <person name="Sugano A."/>
            <person name="Kohara Y."/>
            <person name="Fujiyama A."/>
            <person name="Anterola A."/>
            <person name="Aoki S."/>
            <person name="Ashton N."/>
            <person name="Barbazuk W.B."/>
            <person name="Barker E."/>
            <person name="Bennetzen J."/>
            <person name="Bezanilla M."/>
            <person name="Blankenship R."/>
            <person name="Cho S.H."/>
            <person name="Dutcher S."/>
            <person name="Estelle M."/>
            <person name="Fawcett J.A."/>
            <person name="Gundlach H."/>
            <person name="Hanada K."/>
            <person name="Heyl A."/>
            <person name="Hicks K.A."/>
            <person name="Hugh J."/>
            <person name="Lohr M."/>
            <person name="Mayer K."/>
            <person name="Melkozernov A."/>
            <person name="Murata T."/>
            <person name="Nelson D."/>
            <person name="Pils B."/>
            <person name="Prigge M."/>
            <person name="Reiss B."/>
            <person name="Renner T."/>
            <person name="Rombauts S."/>
            <person name="Rushton P."/>
            <person name="Sanderfoot A."/>
            <person name="Schween G."/>
            <person name="Shiu S.-H."/>
            <person name="Stueber K."/>
            <person name="Theodoulou F.L."/>
            <person name="Tu H."/>
            <person name="Van de Peer Y."/>
            <person name="Verrier P.J."/>
            <person name="Waters E."/>
            <person name="Wood A."/>
            <person name="Yang L."/>
            <person name="Cove D."/>
            <person name="Cuming A."/>
            <person name="Hasebe M."/>
            <person name="Lucas S."/>
            <person name="Mishler D.B."/>
            <person name="Reski R."/>
            <person name="Grigoriev I."/>
            <person name="Quatrano R.S."/>
            <person name="Boore J.L."/>
        </authorList>
    </citation>
    <scope>NUCLEOTIDE SEQUENCE [LARGE SCALE GENOMIC DNA]</scope>
    <source>
        <strain evidence="3 4">cv. Gransden 2004</strain>
    </source>
</reference>
<feature type="compositionally biased region" description="Polar residues" evidence="1">
    <location>
        <begin position="113"/>
        <end position="122"/>
    </location>
</feature>
<feature type="compositionally biased region" description="Basic and acidic residues" evidence="1">
    <location>
        <begin position="151"/>
        <end position="165"/>
    </location>
</feature>
<protein>
    <submittedName>
        <fullName evidence="2 3">Uncharacterized protein</fullName>
    </submittedName>
</protein>
<feature type="compositionally biased region" description="Polar residues" evidence="1">
    <location>
        <begin position="166"/>
        <end position="177"/>
    </location>
</feature>
<keyword evidence="4" id="KW-1185">Reference proteome</keyword>
<evidence type="ECO:0000256" key="1">
    <source>
        <dbReference type="SAM" id="MobiDB-lite"/>
    </source>
</evidence>
<dbReference type="Gramene" id="Pp3c13_8580V3.1">
    <property type="protein sequence ID" value="Pp3c13_8580V3.1"/>
    <property type="gene ID" value="Pp3c13_8580"/>
</dbReference>
<feature type="region of interest" description="Disordered" evidence="1">
    <location>
        <begin position="1"/>
        <end position="44"/>
    </location>
</feature>
<feature type="compositionally biased region" description="Basic and acidic residues" evidence="1">
    <location>
        <begin position="66"/>
        <end position="84"/>
    </location>
</feature>
<evidence type="ECO:0000313" key="4">
    <source>
        <dbReference type="Proteomes" id="UP000006727"/>
    </source>
</evidence>
<feature type="compositionally biased region" description="Polar residues" evidence="1">
    <location>
        <begin position="134"/>
        <end position="146"/>
    </location>
</feature>
<dbReference type="EnsemblPlants" id="Pp3c13_8580V3.1">
    <property type="protein sequence ID" value="Pp3c13_8580V3.1"/>
    <property type="gene ID" value="Pp3c13_8580"/>
</dbReference>
<dbReference type="InParanoid" id="A0A2K1JLQ8"/>
<gene>
    <name evidence="2" type="ORF">PHYPA_017135</name>
</gene>
<feature type="compositionally biased region" description="Polar residues" evidence="1">
    <location>
        <begin position="85"/>
        <end position="97"/>
    </location>
</feature>
<feature type="compositionally biased region" description="Low complexity" evidence="1">
    <location>
        <begin position="31"/>
        <end position="44"/>
    </location>
</feature>
<feature type="region of interest" description="Disordered" evidence="1">
    <location>
        <begin position="64"/>
        <end position="205"/>
    </location>
</feature>
<sequence length="286" mass="31946">MGQTWSKFMSGHMDAGSNPPAPETCTAQEPSTEQSQASTEASSSVPIFQGGWFRVAVADVELSSLKGDEKESDEEHIQERRNERQTTPTHSTSQQLSPLPAFKVPEKIHLKKSQSSASTAFKISNKKSRASKQPRISSSSAVTRFQQHYAPKTDAEPARKLRTHQESLTPSPSQFSQLPDEEALHLAQMEDEDEEEGTPSQAMLPEVENDVKIEPLKEEAQELMQPLQSSAQKLLFFELDRKRKAPAGLPSLAIEYTGSSHMKLKPRTLLEKPRSFYPSAFYFNTK</sequence>
<evidence type="ECO:0000313" key="3">
    <source>
        <dbReference type="EnsemblPlants" id="Pp3c13_8580V3.1"/>
    </source>
</evidence>
<proteinExistence type="predicted"/>
<evidence type="ECO:0000313" key="2">
    <source>
        <dbReference type="EMBL" id="PNR42306.1"/>
    </source>
</evidence>